<evidence type="ECO:0000313" key="2">
    <source>
        <dbReference type="Proteomes" id="UP000006365"/>
    </source>
</evidence>
<protein>
    <submittedName>
        <fullName evidence="1">Uncharacterized protein</fullName>
    </submittedName>
</protein>
<dbReference type="RefSeq" id="WP_015725865.1">
    <property type="nucleotide sequence ID" value="NC_014972.1"/>
</dbReference>
<evidence type="ECO:0000313" key="1">
    <source>
        <dbReference type="EMBL" id="ADW19341.1"/>
    </source>
</evidence>
<accession>A0A7U3YQ61</accession>
<dbReference type="AlphaFoldDB" id="A0A7U3YQ61"/>
<reference evidence="1 2" key="1">
    <citation type="journal article" date="2011" name="Stand. Genomic Sci.">
        <title>Complete genome sequence of Desulfobulbus propionicus type strain (1pr3).</title>
        <authorList>
            <person name="Pagani I."/>
            <person name="Lapidus A."/>
            <person name="Nolan M."/>
            <person name="Lucas S."/>
            <person name="Hammon N."/>
            <person name="Deshpande S."/>
            <person name="Cheng J.F."/>
            <person name="Chertkov O."/>
            <person name="Davenport K."/>
            <person name="Tapia R."/>
            <person name="Han C."/>
            <person name="Goodwin L."/>
            <person name="Pitluck S."/>
            <person name="Liolios K."/>
            <person name="Mavromatis K."/>
            <person name="Ivanova N."/>
            <person name="Mikhailova N."/>
            <person name="Pati A."/>
            <person name="Chen A."/>
            <person name="Palaniappan K."/>
            <person name="Land M."/>
            <person name="Hauser L."/>
            <person name="Chang Y.J."/>
            <person name="Jeffries C.D."/>
            <person name="Detter J.C."/>
            <person name="Brambilla E."/>
            <person name="Kannan K.P."/>
            <person name="Djao O.D."/>
            <person name="Rohde M."/>
            <person name="Pukall R."/>
            <person name="Spring S."/>
            <person name="Goker M."/>
            <person name="Sikorski J."/>
            <person name="Woyke T."/>
            <person name="Bristow J."/>
            <person name="Eisen J.A."/>
            <person name="Markowitz V."/>
            <person name="Hugenholtz P."/>
            <person name="Kyrpides N.C."/>
            <person name="Klenk H.P."/>
        </authorList>
    </citation>
    <scope>NUCLEOTIDE SEQUENCE [LARGE SCALE GENOMIC DNA]</scope>
    <source>
        <strain evidence="2">ATCC 33891 / DSM 2032 / 1pr3</strain>
    </source>
</reference>
<name>A0A7U3YQ61_DESPD</name>
<dbReference type="EMBL" id="CP002364">
    <property type="protein sequence ID" value="ADW19341.1"/>
    <property type="molecule type" value="Genomic_DNA"/>
</dbReference>
<organism evidence="1 2">
    <name type="scientific">Desulfobulbus propionicus (strain ATCC 33891 / DSM 2032 / VKM B-1956 / 1pr3)</name>
    <dbReference type="NCBI Taxonomy" id="577650"/>
    <lineage>
        <taxon>Bacteria</taxon>
        <taxon>Pseudomonadati</taxon>
        <taxon>Thermodesulfobacteriota</taxon>
        <taxon>Desulfobulbia</taxon>
        <taxon>Desulfobulbales</taxon>
        <taxon>Desulfobulbaceae</taxon>
        <taxon>Desulfobulbus</taxon>
    </lineage>
</organism>
<dbReference type="Proteomes" id="UP000006365">
    <property type="component" value="Chromosome"/>
</dbReference>
<gene>
    <name evidence="1" type="ordered locus">Despr_3213</name>
</gene>
<proteinExistence type="predicted"/>
<keyword evidence="2" id="KW-1185">Reference proteome</keyword>
<sequence>MQKIPCELTLGNGGDVIVMVVLDEDGTLRIPCYATYGTFQEGVLNYRVLRPDDTQRVRREVWVDQDGKVVTDKQG</sequence>
<dbReference type="KEGG" id="dpr:Despr_3213"/>